<proteinExistence type="predicted"/>
<accession>A0A504JRF1</accession>
<evidence type="ECO:0000259" key="1">
    <source>
        <dbReference type="PROSITE" id="PS51725"/>
    </source>
</evidence>
<feature type="domain" description="ABM" evidence="1">
    <location>
        <begin position="8"/>
        <end position="96"/>
    </location>
</feature>
<keyword evidence="3" id="KW-1185">Reference proteome</keyword>
<dbReference type="AlphaFoldDB" id="A0A504JRF1"/>
<dbReference type="Gene3D" id="3.30.70.100">
    <property type="match status" value="1"/>
</dbReference>
<evidence type="ECO:0000313" key="2">
    <source>
        <dbReference type="EMBL" id="TPN88940.1"/>
    </source>
</evidence>
<name>A0A504JRF1_9FLAO</name>
<reference evidence="2 3" key="1">
    <citation type="submission" date="2019-06" db="EMBL/GenBank/DDBJ databases">
        <authorList>
            <person name="Meng X."/>
        </authorList>
    </citation>
    <scope>NUCLEOTIDE SEQUENCE [LARGE SCALE GENOMIC DNA]</scope>
    <source>
        <strain evidence="2 3">M625</strain>
    </source>
</reference>
<dbReference type="OrthoDB" id="9806189at2"/>
<protein>
    <recommendedName>
        <fullName evidence="1">ABM domain-containing protein</fullName>
    </recommendedName>
</protein>
<dbReference type="InterPro" id="IPR007138">
    <property type="entry name" value="ABM_dom"/>
</dbReference>
<dbReference type="SUPFAM" id="SSF54909">
    <property type="entry name" value="Dimeric alpha+beta barrel"/>
    <property type="match status" value="1"/>
</dbReference>
<dbReference type="InterPro" id="IPR011008">
    <property type="entry name" value="Dimeric_a/b-barrel"/>
</dbReference>
<comment type="caution">
    <text evidence="2">The sequence shown here is derived from an EMBL/GenBank/DDBJ whole genome shotgun (WGS) entry which is preliminary data.</text>
</comment>
<gene>
    <name evidence="2" type="ORF">FHK87_01610</name>
</gene>
<dbReference type="Proteomes" id="UP000315540">
    <property type="component" value="Unassembled WGS sequence"/>
</dbReference>
<dbReference type="Pfam" id="PF03992">
    <property type="entry name" value="ABM"/>
    <property type="match status" value="1"/>
</dbReference>
<dbReference type="EMBL" id="VFWZ01000001">
    <property type="protein sequence ID" value="TPN88940.1"/>
    <property type="molecule type" value="Genomic_DNA"/>
</dbReference>
<dbReference type="PROSITE" id="PS51725">
    <property type="entry name" value="ABM"/>
    <property type="match status" value="1"/>
</dbReference>
<sequence length="101" mass="12191">MKRMKNNAIVILEANLKEDKVDEFQLLLSKYLPETREYPGFISIKIHKNLEHNTVVFYQEWETIEYYEAYLKWRTDTGVMDILENTFTAAPNIRYWKVLNL</sequence>
<evidence type="ECO:0000313" key="3">
    <source>
        <dbReference type="Proteomes" id="UP000315540"/>
    </source>
</evidence>
<organism evidence="2 3">
    <name type="scientific">Aquimarina algicola</name>
    <dbReference type="NCBI Taxonomy" id="2589995"/>
    <lineage>
        <taxon>Bacteria</taxon>
        <taxon>Pseudomonadati</taxon>
        <taxon>Bacteroidota</taxon>
        <taxon>Flavobacteriia</taxon>
        <taxon>Flavobacteriales</taxon>
        <taxon>Flavobacteriaceae</taxon>
        <taxon>Aquimarina</taxon>
    </lineage>
</organism>